<dbReference type="InterPro" id="IPR001279">
    <property type="entry name" value="Metallo-B-lactamas"/>
</dbReference>
<keyword evidence="4" id="KW-0234">DNA repair</keyword>
<dbReference type="GO" id="GO:0005634">
    <property type="term" value="C:nucleus"/>
    <property type="evidence" value="ECO:0007669"/>
    <property type="project" value="UniProtKB-SubCell"/>
</dbReference>
<dbReference type="InterPro" id="IPR036866">
    <property type="entry name" value="RibonucZ/Hydroxyglut_hydro"/>
</dbReference>
<dbReference type="InterPro" id="IPR011084">
    <property type="entry name" value="DRMBL"/>
</dbReference>
<dbReference type="AlphaFoldDB" id="A0A085MWC7"/>
<evidence type="ECO:0000256" key="3">
    <source>
        <dbReference type="ARBA" id="ARBA00022763"/>
    </source>
</evidence>
<keyword evidence="3" id="KW-0227">DNA damage</keyword>
<dbReference type="Pfam" id="PF07522">
    <property type="entry name" value="DRMBL"/>
    <property type="match status" value="1"/>
</dbReference>
<dbReference type="SUPFAM" id="SSF56281">
    <property type="entry name" value="Metallo-hydrolase/oxidoreductase"/>
    <property type="match status" value="1"/>
</dbReference>
<comment type="similarity">
    <text evidence="2">Belongs to the DNA repair metallo-beta-lactamase (DRMBL) family.</text>
</comment>
<evidence type="ECO:0000256" key="2">
    <source>
        <dbReference type="ARBA" id="ARBA00010304"/>
    </source>
</evidence>
<dbReference type="GO" id="GO:0036297">
    <property type="term" value="P:interstrand cross-link repair"/>
    <property type="evidence" value="ECO:0007669"/>
    <property type="project" value="TreeGrafter"/>
</dbReference>
<feature type="compositionally biased region" description="Polar residues" evidence="6">
    <location>
        <begin position="93"/>
        <end position="109"/>
    </location>
</feature>
<feature type="domain" description="Metallo-beta-lactamase" evidence="8">
    <location>
        <begin position="178"/>
        <end position="339"/>
    </location>
</feature>
<evidence type="ECO:0000256" key="1">
    <source>
        <dbReference type="ARBA" id="ARBA00004123"/>
    </source>
</evidence>
<dbReference type="PANTHER" id="PTHR23240:SF6">
    <property type="entry name" value="DNA CROSS-LINK REPAIR 1A PROTEIN"/>
    <property type="match status" value="1"/>
</dbReference>
<evidence type="ECO:0008006" key="10">
    <source>
        <dbReference type="Google" id="ProtNLM"/>
    </source>
</evidence>
<evidence type="ECO:0000259" key="8">
    <source>
        <dbReference type="Pfam" id="PF12706"/>
    </source>
</evidence>
<proteinExistence type="inferred from homology"/>
<accession>A0A085MWC7</accession>
<comment type="subcellular location">
    <subcellularLocation>
        <location evidence="1">Nucleus</location>
    </subcellularLocation>
</comment>
<dbReference type="EMBL" id="KL367621">
    <property type="protein sequence ID" value="KFD61523.1"/>
    <property type="molecule type" value="Genomic_DNA"/>
</dbReference>
<dbReference type="Pfam" id="PF12706">
    <property type="entry name" value="Lactamase_B_2"/>
    <property type="match status" value="1"/>
</dbReference>
<dbReference type="CDD" id="cd16273">
    <property type="entry name" value="SNM1A-1C-like_MBL-fold"/>
    <property type="match status" value="1"/>
</dbReference>
<dbReference type="Proteomes" id="UP000030758">
    <property type="component" value="Unassembled WGS sequence"/>
</dbReference>
<dbReference type="GO" id="GO:0006303">
    <property type="term" value="P:double-strand break repair via nonhomologous end joining"/>
    <property type="evidence" value="ECO:0007669"/>
    <property type="project" value="TreeGrafter"/>
</dbReference>
<evidence type="ECO:0000313" key="9">
    <source>
        <dbReference type="EMBL" id="KFD61523.1"/>
    </source>
</evidence>
<keyword evidence="5" id="KW-0539">Nucleus</keyword>
<dbReference type="GO" id="GO:0035312">
    <property type="term" value="F:5'-3' DNA exonuclease activity"/>
    <property type="evidence" value="ECO:0007669"/>
    <property type="project" value="TreeGrafter"/>
</dbReference>
<evidence type="ECO:0000256" key="4">
    <source>
        <dbReference type="ARBA" id="ARBA00023204"/>
    </source>
</evidence>
<dbReference type="GO" id="GO:0003684">
    <property type="term" value="F:damaged DNA binding"/>
    <property type="evidence" value="ECO:0007669"/>
    <property type="project" value="TreeGrafter"/>
</dbReference>
<evidence type="ECO:0000256" key="5">
    <source>
        <dbReference type="ARBA" id="ARBA00023242"/>
    </source>
</evidence>
<dbReference type="Gene3D" id="3.40.50.12650">
    <property type="match status" value="1"/>
</dbReference>
<gene>
    <name evidence="9" type="ORF">M514_26336</name>
</gene>
<dbReference type="FunFam" id="3.40.50.12650:FF:000001">
    <property type="entry name" value="DNA cross-link repair 1A"/>
    <property type="match status" value="1"/>
</dbReference>
<feature type="domain" description="DNA repair metallo-beta-lactamase" evidence="7">
    <location>
        <begin position="393"/>
        <end position="492"/>
    </location>
</feature>
<sequence length="605" mass="68058">MAFDVWAYKDLKSRLRKRSSKQDDQLGVLVEAKAERAMQRRLFCVLSLCSSGVECFSITSFIKVKEKFIVSEMVDYSESLQSSSRTSPKDVDLNNTNHPPPVASSNSVQITSQQQTKLTAFFTCSGRIASRAKFPETKSGNEKVLQEFAGRKNSSKCPFFKFIPGTSCVVDAFMYGYLPKVQMYFLSHFHSDHYSGLNRRFSMPIYCSKVIVNATMSAEVAFAHYQVTARLVALKLKVDRRFLHVLELNHWSILPDGTAVMAIDANHCPGALMFIFKTKNGENILHTGDFRAEDIILQNSVWEQVQIDVILLDTTYCDPEYVFPKQHVVISQALDFIQAKMKIHPKLLIVIGAYTIGKERIFAAIAEAFDCKICVERSKMQVLNCIDDASLRARLTLQKTDTFLHVMPMASVTRKKLTEYLKVYPTYEHVLGILPTGWQIGSVRRSLLEPLEETNAVTLLGVPYSEHSSYVELKRFVQRVRPERIIPTVNTSDKEARLSMAQTFSRCSPSANFEKPIFRSCAVAGYSTFLPKILISTGIKLQCISFFCRSGCAQQAAEQIAGDKENHFTVCTENGNKILAHITQAASLPLFLCVDLHRAAAFNAT</sequence>
<evidence type="ECO:0000259" key="7">
    <source>
        <dbReference type="Pfam" id="PF07522"/>
    </source>
</evidence>
<name>A0A085MWC7_9BILA</name>
<dbReference type="PANTHER" id="PTHR23240">
    <property type="entry name" value="DNA CROSS-LINK REPAIR PROTEIN PSO2/SNM1-RELATED"/>
    <property type="match status" value="1"/>
</dbReference>
<reference evidence="9" key="1">
    <citation type="journal article" date="2014" name="Nat. Genet.">
        <title>Genome and transcriptome of the porcine whipworm Trichuris suis.</title>
        <authorList>
            <person name="Jex A.R."/>
            <person name="Nejsum P."/>
            <person name="Schwarz E.M."/>
            <person name="Hu L."/>
            <person name="Young N.D."/>
            <person name="Hall R.S."/>
            <person name="Korhonen P.K."/>
            <person name="Liao S."/>
            <person name="Thamsborg S."/>
            <person name="Xia J."/>
            <person name="Xu P."/>
            <person name="Wang S."/>
            <person name="Scheerlinck J.P."/>
            <person name="Hofmann A."/>
            <person name="Sternberg P.W."/>
            <person name="Wang J."/>
            <person name="Gasser R.B."/>
        </authorList>
    </citation>
    <scope>NUCLEOTIDE SEQUENCE [LARGE SCALE GENOMIC DNA]</scope>
    <source>
        <strain evidence="9">DCEP-RM93F</strain>
    </source>
</reference>
<dbReference type="Gene3D" id="3.60.15.10">
    <property type="entry name" value="Ribonuclease Z/Hydroxyacylglutathione hydrolase-like"/>
    <property type="match status" value="1"/>
</dbReference>
<organism evidence="9">
    <name type="scientific">Trichuris suis</name>
    <name type="common">pig whipworm</name>
    <dbReference type="NCBI Taxonomy" id="68888"/>
    <lineage>
        <taxon>Eukaryota</taxon>
        <taxon>Metazoa</taxon>
        <taxon>Ecdysozoa</taxon>
        <taxon>Nematoda</taxon>
        <taxon>Enoplea</taxon>
        <taxon>Dorylaimia</taxon>
        <taxon>Trichinellida</taxon>
        <taxon>Trichuridae</taxon>
        <taxon>Trichuris</taxon>
    </lineage>
</organism>
<feature type="region of interest" description="Disordered" evidence="6">
    <location>
        <begin position="81"/>
        <end position="109"/>
    </location>
</feature>
<protein>
    <recommendedName>
        <fullName evidence="10">DNA repair metallo-beta-lactamase domain-containing protein</fullName>
    </recommendedName>
</protein>
<evidence type="ECO:0000256" key="6">
    <source>
        <dbReference type="SAM" id="MobiDB-lite"/>
    </source>
</evidence>